<comment type="subcellular location">
    <subcellularLocation>
        <location evidence="3">Nucleus</location>
    </subcellularLocation>
</comment>
<dbReference type="OrthoDB" id="1110759at2759"/>
<feature type="region of interest" description="Disordered" evidence="4">
    <location>
        <begin position="79"/>
        <end position="176"/>
    </location>
</feature>
<comment type="similarity">
    <text evidence="3">Belongs to the histone H1/H5 family.</text>
</comment>
<dbReference type="GO" id="GO:0006334">
    <property type="term" value="P:nucleosome assembly"/>
    <property type="evidence" value="ECO:0007669"/>
    <property type="project" value="InterPro"/>
</dbReference>
<name>A0A316V156_9BASI</name>
<dbReference type="GO" id="GO:0000786">
    <property type="term" value="C:nucleosome"/>
    <property type="evidence" value="ECO:0007669"/>
    <property type="project" value="InterPro"/>
</dbReference>
<evidence type="ECO:0000256" key="4">
    <source>
        <dbReference type="SAM" id="MobiDB-lite"/>
    </source>
</evidence>
<dbReference type="Proteomes" id="UP000245884">
    <property type="component" value="Unassembled WGS sequence"/>
</dbReference>
<sequence length="176" mass="17736">MSTATKKAPAKKASGAKSSSGPSYLDMIKQAIASHPEEARVGLGRPTLKKYIHAKFPATTKVSDAQFNNLVSKAIQRGHSTGALNLPKGPSGRVKLAAKAKPAAAAEKKPAAAKKAPAKKAATGTSTKAKAPAAKKAAPAKKAASSTTTKAKKPAAKKAAPAKKAAAKPKKAAAKK</sequence>
<feature type="region of interest" description="Disordered" evidence="4">
    <location>
        <begin position="1"/>
        <end position="23"/>
    </location>
</feature>
<dbReference type="GO" id="GO:0030527">
    <property type="term" value="F:structural constituent of chromatin"/>
    <property type="evidence" value="ECO:0007669"/>
    <property type="project" value="InterPro"/>
</dbReference>
<feature type="compositionally biased region" description="Low complexity" evidence="4">
    <location>
        <begin position="113"/>
        <end position="149"/>
    </location>
</feature>
<gene>
    <name evidence="6" type="ORF">BDZ90DRAFT_229978</name>
</gene>
<dbReference type="EMBL" id="KZ819662">
    <property type="protein sequence ID" value="PWN30984.1"/>
    <property type="molecule type" value="Genomic_DNA"/>
</dbReference>
<dbReference type="Gene3D" id="1.10.10.10">
    <property type="entry name" value="Winged helix-like DNA-binding domain superfamily/Winged helix DNA-binding domain"/>
    <property type="match status" value="1"/>
</dbReference>
<evidence type="ECO:0000313" key="6">
    <source>
        <dbReference type="EMBL" id="PWN30984.1"/>
    </source>
</evidence>
<keyword evidence="3" id="KW-0158">Chromosome</keyword>
<dbReference type="GO" id="GO:0003677">
    <property type="term" value="F:DNA binding"/>
    <property type="evidence" value="ECO:0007669"/>
    <property type="project" value="UniProtKB-KW"/>
</dbReference>
<organism evidence="6 7">
    <name type="scientific">Jaminaea rosea</name>
    <dbReference type="NCBI Taxonomy" id="1569628"/>
    <lineage>
        <taxon>Eukaryota</taxon>
        <taxon>Fungi</taxon>
        <taxon>Dikarya</taxon>
        <taxon>Basidiomycota</taxon>
        <taxon>Ustilaginomycotina</taxon>
        <taxon>Exobasidiomycetes</taxon>
        <taxon>Microstromatales</taxon>
        <taxon>Microstromatales incertae sedis</taxon>
        <taxon>Jaminaea</taxon>
    </lineage>
</organism>
<dbReference type="Pfam" id="PF00538">
    <property type="entry name" value="Linker_histone"/>
    <property type="match status" value="1"/>
</dbReference>
<feature type="domain" description="H15" evidence="5">
    <location>
        <begin position="20"/>
        <end position="98"/>
    </location>
</feature>
<protein>
    <recommendedName>
        <fullName evidence="1">Histone H1</fullName>
    </recommendedName>
</protein>
<feature type="compositionally biased region" description="Basic residues" evidence="4">
    <location>
        <begin position="165"/>
        <end position="176"/>
    </location>
</feature>
<dbReference type="GeneID" id="37027118"/>
<evidence type="ECO:0000256" key="2">
    <source>
        <dbReference type="ARBA" id="ARBA00023125"/>
    </source>
</evidence>
<dbReference type="InterPro" id="IPR005818">
    <property type="entry name" value="Histone_H1/H5_H15"/>
</dbReference>
<dbReference type="AlphaFoldDB" id="A0A316V156"/>
<keyword evidence="2 3" id="KW-0238">DNA-binding</keyword>
<dbReference type="STRING" id="1569628.A0A316V156"/>
<evidence type="ECO:0000259" key="5">
    <source>
        <dbReference type="PROSITE" id="PS51504"/>
    </source>
</evidence>
<evidence type="ECO:0000256" key="3">
    <source>
        <dbReference type="RuleBase" id="RU003894"/>
    </source>
</evidence>
<dbReference type="InterPro" id="IPR005819">
    <property type="entry name" value="H1/H5"/>
</dbReference>
<dbReference type="SMART" id="SM00526">
    <property type="entry name" value="H15"/>
    <property type="match status" value="1"/>
</dbReference>
<proteinExistence type="inferred from homology"/>
<dbReference type="RefSeq" id="XP_025365596.1">
    <property type="nucleotide sequence ID" value="XM_025505295.1"/>
</dbReference>
<evidence type="ECO:0000256" key="1">
    <source>
        <dbReference type="ARBA" id="ARBA00020833"/>
    </source>
</evidence>
<evidence type="ECO:0000313" key="7">
    <source>
        <dbReference type="Proteomes" id="UP000245884"/>
    </source>
</evidence>
<dbReference type="PROSITE" id="PS51504">
    <property type="entry name" value="H15"/>
    <property type="match status" value="1"/>
</dbReference>
<dbReference type="PRINTS" id="PR00624">
    <property type="entry name" value="HISTONEH5"/>
</dbReference>
<dbReference type="InterPro" id="IPR036388">
    <property type="entry name" value="WH-like_DNA-bd_sf"/>
</dbReference>
<dbReference type="GO" id="GO:0005634">
    <property type="term" value="C:nucleus"/>
    <property type="evidence" value="ECO:0007669"/>
    <property type="project" value="UniProtKB-SubCell"/>
</dbReference>
<keyword evidence="7" id="KW-1185">Reference proteome</keyword>
<dbReference type="InterPro" id="IPR036390">
    <property type="entry name" value="WH_DNA-bd_sf"/>
</dbReference>
<dbReference type="SUPFAM" id="SSF46785">
    <property type="entry name" value="Winged helix' DNA-binding domain"/>
    <property type="match status" value="1"/>
</dbReference>
<reference evidence="6 7" key="1">
    <citation type="journal article" date="2018" name="Mol. Biol. Evol.">
        <title>Broad Genomic Sampling Reveals a Smut Pathogenic Ancestry of the Fungal Clade Ustilaginomycotina.</title>
        <authorList>
            <person name="Kijpornyongpan T."/>
            <person name="Mondo S.J."/>
            <person name="Barry K."/>
            <person name="Sandor L."/>
            <person name="Lee J."/>
            <person name="Lipzen A."/>
            <person name="Pangilinan J."/>
            <person name="LaButti K."/>
            <person name="Hainaut M."/>
            <person name="Henrissat B."/>
            <person name="Grigoriev I.V."/>
            <person name="Spatafora J.W."/>
            <person name="Aime M.C."/>
        </authorList>
    </citation>
    <scope>NUCLEOTIDE SEQUENCE [LARGE SCALE GENOMIC DNA]</scope>
    <source>
        <strain evidence="6 7">MCA 5214</strain>
    </source>
</reference>
<keyword evidence="3" id="KW-0539">Nucleus</keyword>
<accession>A0A316V156</accession>